<evidence type="ECO:0000259" key="5">
    <source>
        <dbReference type="Pfam" id="PF04073"/>
    </source>
</evidence>
<evidence type="ECO:0000256" key="2">
    <source>
        <dbReference type="ARBA" id="ARBA00022917"/>
    </source>
</evidence>
<evidence type="ECO:0000313" key="7">
    <source>
        <dbReference type="Proteomes" id="UP000285625"/>
    </source>
</evidence>
<dbReference type="KEGG" id="shu:SHYC_10215"/>
<gene>
    <name evidence="6" type="primary">ybaK</name>
    <name evidence="6" type="ORF">BUZ57_06195</name>
</gene>
<dbReference type="RefSeq" id="WP_039646793.1">
    <property type="nucleotide sequence ID" value="NZ_CP008747.1"/>
</dbReference>
<feature type="domain" description="YbaK/aminoacyl-tRNA synthetase-associated" evidence="5">
    <location>
        <begin position="35"/>
        <end position="144"/>
    </location>
</feature>
<dbReference type="CDD" id="cd00002">
    <property type="entry name" value="YbaK_deacylase"/>
    <property type="match status" value="1"/>
</dbReference>
<dbReference type="PANTHER" id="PTHR30411">
    <property type="entry name" value="CYTOPLASMIC PROTEIN"/>
    <property type="match status" value="1"/>
</dbReference>
<dbReference type="Gene3D" id="3.90.960.10">
    <property type="entry name" value="YbaK/aminoacyl-tRNA synthetase-associated domain"/>
    <property type="match status" value="1"/>
</dbReference>
<keyword evidence="2 4" id="KW-0648">Protein biosynthesis</keyword>
<dbReference type="GeneID" id="41073816"/>
<protein>
    <recommendedName>
        <fullName evidence="4">Cys-tRNA(Pro)/Cys-tRNA(Cys) deacylase</fullName>
        <ecNumber evidence="4">4.2.-.-</ecNumber>
    </recommendedName>
</protein>
<dbReference type="STRING" id="1284.SHYC_10215"/>
<dbReference type="GO" id="GO:0006412">
    <property type="term" value="P:translation"/>
    <property type="evidence" value="ECO:0007669"/>
    <property type="project" value="UniProtKB-KW"/>
</dbReference>
<dbReference type="EC" id="4.2.-.-" evidence="4"/>
<comment type="similarity">
    <text evidence="1 4">Belongs to the prolyl-tRNA editing family. YbaK/EbsC subfamily.</text>
</comment>
<dbReference type="GO" id="GO:0016829">
    <property type="term" value="F:lyase activity"/>
    <property type="evidence" value="ECO:0007669"/>
    <property type="project" value="UniProtKB-KW"/>
</dbReference>
<evidence type="ECO:0000313" key="6">
    <source>
        <dbReference type="EMBL" id="RIO45900.1"/>
    </source>
</evidence>
<dbReference type="HOGENOM" id="CLU_094875_3_0_9"/>
<dbReference type="Pfam" id="PF04073">
    <property type="entry name" value="tRNA_edit"/>
    <property type="match status" value="1"/>
</dbReference>
<dbReference type="AlphaFoldDB" id="A0A0A8HS18"/>
<reference evidence="6 7" key="1">
    <citation type="journal article" date="2016" name="Front. Microbiol.">
        <title>Comprehensive Phylogenetic Analysis of Bovine Non-aureus Staphylococci Species Based on Whole-Genome Sequencing.</title>
        <authorList>
            <person name="Naushad S."/>
            <person name="Barkema H.W."/>
            <person name="Luby C."/>
            <person name="Condas L.A."/>
            <person name="Nobrega D.B."/>
            <person name="Carson D.A."/>
            <person name="De Buck J."/>
        </authorList>
    </citation>
    <scope>NUCLEOTIDE SEQUENCE [LARGE SCALE GENOMIC DNA]</scope>
    <source>
        <strain evidence="6 7">SNUC 5959</strain>
    </source>
</reference>
<dbReference type="EMBL" id="QXVO01000015">
    <property type="protein sequence ID" value="RIO45900.1"/>
    <property type="molecule type" value="Genomic_DNA"/>
</dbReference>
<proteinExistence type="inferred from homology"/>
<keyword evidence="3 4" id="KW-0456">Lyase</keyword>
<dbReference type="InterPro" id="IPR007214">
    <property type="entry name" value="YbaK/aa-tRNA-synth-assoc-dom"/>
</dbReference>
<dbReference type="Proteomes" id="UP000285625">
    <property type="component" value="Unassembled WGS sequence"/>
</dbReference>
<dbReference type="PIRSF" id="PIRSF006181">
    <property type="entry name" value="EbsC_YbaK"/>
    <property type="match status" value="1"/>
</dbReference>
<comment type="caution">
    <text evidence="6">The sequence shown here is derived from an EMBL/GenBank/DDBJ whole genome shotgun (WGS) entry which is preliminary data.</text>
</comment>
<organism evidence="6 7">
    <name type="scientific">Staphylococcus hyicus</name>
    <dbReference type="NCBI Taxonomy" id="1284"/>
    <lineage>
        <taxon>Bacteria</taxon>
        <taxon>Bacillati</taxon>
        <taxon>Bacillota</taxon>
        <taxon>Bacilli</taxon>
        <taxon>Bacillales</taxon>
        <taxon>Staphylococcaceae</taxon>
        <taxon>Staphylococcus</taxon>
    </lineage>
</organism>
<evidence type="ECO:0000256" key="1">
    <source>
        <dbReference type="ARBA" id="ARBA00009798"/>
    </source>
</evidence>
<dbReference type="InterPro" id="IPR004369">
    <property type="entry name" value="Prolyl-tRNA_editing_YbaK/EbsC"/>
</dbReference>
<accession>A0A0A8HS18</accession>
<sequence>MAKKTNAMRLLDKHNVGYDIRTFEISDAHVEGAVVATKIGVSPDQVFKTLVLESADRDHFVCVIPVSAQLDLKSAAQQFHQKKLQLMPIDDLNRVTGYVRGGCSPLGMKTPLPTIIDCSALSQETIYISAGKRGVQMGVDSKTLISIGNARCAHIIK</sequence>
<dbReference type="PANTHER" id="PTHR30411:SF0">
    <property type="entry name" value="CYS-TRNA(PRO)_CYS-TRNA(CYS) DEACYLASE YBAK"/>
    <property type="match status" value="1"/>
</dbReference>
<evidence type="ECO:0000256" key="4">
    <source>
        <dbReference type="PIRNR" id="PIRNR006181"/>
    </source>
</evidence>
<dbReference type="NCBIfam" id="TIGR00011">
    <property type="entry name" value="YbaK_EbsC"/>
    <property type="match status" value="1"/>
</dbReference>
<dbReference type="GO" id="GO:0002161">
    <property type="term" value="F:aminoacyl-tRNA deacylase activity"/>
    <property type="evidence" value="ECO:0007669"/>
    <property type="project" value="InterPro"/>
</dbReference>
<dbReference type="InterPro" id="IPR036754">
    <property type="entry name" value="YbaK/aa-tRNA-synt-asso_dom_sf"/>
</dbReference>
<evidence type="ECO:0000256" key="3">
    <source>
        <dbReference type="ARBA" id="ARBA00023239"/>
    </source>
</evidence>
<name>A0A0A8HS18_STAHY</name>
<dbReference type="SUPFAM" id="SSF55826">
    <property type="entry name" value="YbaK/ProRS associated domain"/>
    <property type="match status" value="1"/>
</dbReference>